<dbReference type="EMBL" id="JBHTKA010000001">
    <property type="protein sequence ID" value="MFD0998970.1"/>
    <property type="molecule type" value="Genomic_DNA"/>
</dbReference>
<name>A0ABW3K0M2_9BACT</name>
<evidence type="ECO:0008006" key="3">
    <source>
        <dbReference type="Google" id="ProtNLM"/>
    </source>
</evidence>
<organism evidence="1 2">
    <name type="scientific">Ohtaekwangia kribbensis</name>
    <dbReference type="NCBI Taxonomy" id="688913"/>
    <lineage>
        <taxon>Bacteria</taxon>
        <taxon>Pseudomonadati</taxon>
        <taxon>Bacteroidota</taxon>
        <taxon>Cytophagia</taxon>
        <taxon>Cytophagales</taxon>
        <taxon>Fulvivirgaceae</taxon>
        <taxon>Ohtaekwangia</taxon>
    </lineage>
</organism>
<evidence type="ECO:0000313" key="1">
    <source>
        <dbReference type="EMBL" id="MFD0998970.1"/>
    </source>
</evidence>
<protein>
    <recommendedName>
        <fullName evidence="3">Zinc finger LSD1-type domain-containing protein</fullName>
    </recommendedName>
</protein>
<sequence>MTCKLYRHFISIFFTNIVRYTCYRCSHTSEQHLVYNSLLAPLINYRYIYTQP</sequence>
<dbReference type="RefSeq" id="WP_377578278.1">
    <property type="nucleotide sequence ID" value="NZ_JBHTKA010000001.1"/>
</dbReference>
<keyword evidence="2" id="KW-1185">Reference proteome</keyword>
<proteinExistence type="predicted"/>
<dbReference type="Proteomes" id="UP001597112">
    <property type="component" value="Unassembled WGS sequence"/>
</dbReference>
<accession>A0ABW3K0M2</accession>
<gene>
    <name evidence="1" type="ORF">ACFQ21_06605</name>
</gene>
<comment type="caution">
    <text evidence="1">The sequence shown here is derived from an EMBL/GenBank/DDBJ whole genome shotgun (WGS) entry which is preliminary data.</text>
</comment>
<reference evidence="2" key="1">
    <citation type="journal article" date="2019" name="Int. J. Syst. Evol. Microbiol.">
        <title>The Global Catalogue of Microorganisms (GCM) 10K type strain sequencing project: providing services to taxonomists for standard genome sequencing and annotation.</title>
        <authorList>
            <consortium name="The Broad Institute Genomics Platform"/>
            <consortium name="The Broad Institute Genome Sequencing Center for Infectious Disease"/>
            <person name="Wu L."/>
            <person name="Ma J."/>
        </authorList>
    </citation>
    <scope>NUCLEOTIDE SEQUENCE [LARGE SCALE GENOMIC DNA]</scope>
    <source>
        <strain evidence="2">CCUG 58938</strain>
    </source>
</reference>
<evidence type="ECO:0000313" key="2">
    <source>
        <dbReference type="Proteomes" id="UP001597112"/>
    </source>
</evidence>